<organism evidence="2 3">
    <name type="scientific">Agromyces rhizosphaerae</name>
    <dbReference type="NCBI Taxonomy" id="88374"/>
    <lineage>
        <taxon>Bacteria</taxon>
        <taxon>Bacillati</taxon>
        <taxon>Actinomycetota</taxon>
        <taxon>Actinomycetes</taxon>
        <taxon>Micrococcales</taxon>
        <taxon>Microbacteriaceae</taxon>
        <taxon>Agromyces</taxon>
    </lineage>
</organism>
<dbReference type="EMBL" id="BSDP01000001">
    <property type="protein sequence ID" value="GLI27191.1"/>
    <property type="molecule type" value="Genomic_DNA"/>
</dbReference>
<dbReference type="AlphaFoldDB" id="A0A9W6CQV1"/>
<gene>
    <name evidence="2" type="ORF">ARHIZOSPH14_14330</name>
</gene>
<comment type="caution">
    <text evidence="2">The sequence shown here is derived from an EMBL/GenBank/DDBJ whole genome shotgun (WGS) entry which is preliminary data.</text>
</comment>
<evidence type="ECO:0000313" key="3">
    <source>
        <dbReference type="Proteomes" id="UP001144396"/>
    </source>
</evidence>
<sequence>MRTLGGPSGAAHRIRRLGATGSRPGDGDDPRGIRCAVITRDSPGIPAGPGAARAAGVSASVATTIRHTRETFESAGSSQGTDRARAPRHTRDSATQSGGCAWFPA</sequence>
<keyword evidence="3" id="KW-1185">Reference proteome</keyword>
<proteinExistence type="predicted"/>
<feature type="region of interest" description="Disordered" evidence="1">
    <location>
        <begin position="1"/>
        <end position="34"/>
    </location>
</feature>
<protein>
    <submittedName>
        <fullName evidence="2">Uncharacterized protein</fullName>
    </submittedName>
</protein>
<evidence type="ECO:0000256" key="1">
    <source>
        <dbReference type="SAM" id="MobiDB-lite"/>
    </source>
</evidence>
<reference evidence="2" key="1">
    <citation type="submission" date="2022-12" db="EMBL/GenBank/DDBJ databases">
        <title>Reference genome sequencing for broad-spectrum identification of bacterial and archaeal isolates by mass spectrometry.</title>
        <authorList>
            <person name="Sekiguchi Y."/>
            <person name="Tourlousse D.M."/>
        </authorList>
    </citation>
    <scope>NUCLEOTIDE SEQUENCE</scope>
    <source>
        <strain evidence="2">14</strain>
    </source>
</reference>
<feature type="region of interest" description="Disordered" evidence="1">
    <location>
        <begin position="69"/>
        <end position="105"/>
    </location>
</feature>
<feature type="compositionally biased region" description="Basic and acidic residues" evidence="1">
    <location>
        <begin position="82"/>
        <end position="92"/>
    </location>
</feature>
<evidence type="ECO:0000313" key="2">
    <source>
        <dbReference type="EMBL" id="GLI27191.1"/>
    </source>
</evidence>
<accession>A0A9W6CQV1</accession>
<name>A0A9W6CQV1_9MICO</name>
<dbReference type="Proteomes" id="UP001144396">
    <property type="component" value="Unassembled WGS sequence"/>
</dbReference>